<dbReference type="EMBL" id="ML213607">
    <property type="protein sequence ID" value="TFK37648.1"/>
    <property type="molecule type" value="Genomic_DNA"/>
</dbReference>
<dbReference type="SUPFAM" id="SSF89009">
    <property type="entry name" value="GAT-like domain"/>
    <property type="match status" value="1"/>
</dbReference>
<dbReference type="AlphaFoldDB" id="A0A5C3M0I0"/>
<evidence type="ECO:0000313" key="3">
    <source>
        <dbReference type="EMBL" id="TFK37648.1"/>
    </source>
</evidence>
<organism evidence="3 4">
    <name type="scientific">Crucibulum laeve</name>
    <dbReference type="NCBI Taxonomy" id="68775"/>
    <lineage>
        <taxon>Eukaryota</taxon>
        <taxon>Fungi</taxon>
        <taxon>Dikarya</taxon>
        <taxon>Basidiomycota</taxon>
        <taxon>Agaricomycotina</taxon>
        <taxon>Agaricomycetes</taxon>
        <taxon>Agaricomycetidae</taxon>
        <taxon>Agaricales</taxon>
        <taxon>Agaricineae</taxon>
        <taxon>Nidulariaceae</taxon>
        <taxon>Crucibulum</taxon>
    </lineage>
</organism>
<dbReference type="CDD" id="cd16980">
    <property type="entry name" value="VHS_Lsb5"/>
    <property type="match status" value="1"/>
</dbReference>
<dbReference type="InterPro" id="IPR038425">
    <property type="entry name" value="GAT_sf"/>
</dbReference>
<dbReference type="PANTHER" id="PTHR47789">
    <property type="entry name" value="LAS SEVENTEEN-BINDING PROTEIN 5"/>
    <property type="match status" value="1"/>
</dbReference>
<feature type="compositionally biased region" description="Pro residues" evidence="1">
    <location>
        <begin position="296"/>
        <end position="308"/>
    </location>
</feature>
<dbReference type="GO" id="GO:0035091">
    <property type="term" value="F:phosphatidylinositol binding"/>
    <property type="evidence" value="ECO:0007669"/>
    <property type="project" value="InterPro"/>
</dbReference>
<dbReference type="SMART" id="SM00288">
    <property type="entry name" value="VHS"/>
    <property type="match status" value="1"/>
</dbReference>
<dbReference type="GO" id="GO:0043130">
    <property type="term" value="F:ubiquitin binding"/>
    <property type="evidence" value="ECO:0007669"/>
    <property type="project" value="InterPro"/>
</dbReference>
<dbReference type="Pfam" id="PF00790">
    <property type="entry name" value="VHS"/>
    <property type="match status" value="1"/>
</dbReference>
<accession>A0A5C3M0I0</accession>
<sequence>MSNGSNQSLRASHLGKDRDRDNSRKRPPNAPVALNILRSLDPPRADLPIGHTRSYSEERYNRSESGHGYREREKEQLEKEKKEKKGFWSRDKDKDKDRDRERLTEREKERGREKDRRDEEGQAELTRMIGYLTATASEDWALVLEVCDRASANENNAKEAVRALRREFKYGEPPAQLSAARLWAIMLRNSSEMFISQSTSRKFLDTLEELLTSTKTSPVVRERLLDVVAAAAYASGSKKDGRSDRDGFRGLWKRVKPVEKPEEGMPFDTDDAMFNPPTSARLSQYAIPQVSYQEPSPLPGDTIPPTPASHPHRKRKSPTRNRIIPPEEDRRRLFQECKIGQGNAALLSQALALSKPEDLKKKDVIKEFYLKCRSSQELIFAQIPWASAGAERSRLAQDSDETHMKSEGPDNLPYDTEVEKPVELTAEEKLLAALLAANAELIEALNQYEDLERVAMERKAEDRSRKETRIDRRQVEHYISGAESPSHSADRNTLSRSPSPASHSPPSSYLAHHQHYDHPESSTADLSLPTQMLAPPPAPHGPRSPAQLSMHSRTSSPGTPSLDSPILSSQLNGHDLHEAFNDLHLQTSQSRLSFASYEGDNFPSVQPSAKALGKQKATEPAQTETSFHPDDLYFENVEGDLPLNDPHESDQDEESTDGRWHHPPVHYVYDAAAERTQQRIREGNALVVNGVH</sequence>
<dbReference type="SUPFAM" id="SSF48464">
    <property type="entry name" value="ENTH/VHS domain"/>
    <property type="match status" value="1"/>
</dbReference>
<feature type="region of interest" description="Disordered" evidence="1">
    <location>
        <begin position="293"/>
        <end position="328"/>
    </location>
</feature>
<dbReference type="InterPro" id="IPR002014">
    <property type="entry name" value="VHS_dom"/>
</dbReference>
<dbReference type="GO" id="GO:0006897">
    <property type="term" value="P:endocytosis"/>
    <property type="evidence" value="ECO:0007669"/>
    <property type="project" value="InterPro"/>
</dbReference>
<dbReference type="Proteomes" id="UP000308652">
    <property type="component" value="Unassembled WGS sequence"/>
</dbReference>
<dbReference type="GO" id="GO:0007034">
    <property type="term" value="P:vacuolar transport"/>
    <property type="evidence" value="ECO:0007669"/>
    <property type="project" value="UniProtKB-ARBA"/>
</dbReference>
<feature type="compositionally biased region" description="Basic and acidic residues" evidence="1">
    <location>
        <begin position="14"/>
        <end position="24"/>
    </location>
</feature>
<name>A0A5C3M0I0_9AGAR</name>
<dbReference type="STRING" id="68775.A0A5C3M0I0"/>
<evidence type="ECO:0000313" key="4">
    <source>
        <dbReference type="Proteomes" id="UP000308652"/>
    </source>
</evidence>
<keyword evidence="4" id="KW-1185">Reference proteome</keyword>
<feature type="compositionally biased region" description="Polar residues" evidence="1">
    <location>
        <begin position="547"/>
        <end position="569"/>
    </location>
</feature>
<gene>
    <name evidence="3" type="ORF">BDQ12DRAFT_151185</name>
</gene>
<feature type="compositionally biased region" description="Basic and acidic residues" evidence="1">
    <location>
        <begin position="54"/>
        <end position="120"/>
    </location>
</feature>
<feature type="region of interest" description="Disordered" evidence="1">
    <location>
        <begin position="391"/>
        <end position="415"/>
    </location>
</feature>
<dbReference type="Gene3D" id="1.20.58.160">
    <property type="match status" value="1"/>
</dbReference>
<feature type="region of interest" description="Disordered" evidence="1">
    <location>
        <begin position="1"/>
        <end position="121"/>
    </location>
</feature>
<protein>
    <recommendedName>
        <fullName evidence="2">VHS domain-containing protein</fullName>
    </recommendedName>
</protein>
<dbReference type="GO" id="GO:0030479">
    <property type="term" value="C:actin cortical patch"/>
    <property type="evidence" value="ECO:0007669"/>
    <property type="project" value="TreeGrafter"/>
</dbReference>
<feature type="region of interest" description="Disordered" evidence="1">
    <location>
        <begin position="605"/>
        <end position="663"/>
    </location>
</feature>
<dbReference type="GO" id="GO:0051666">
    <property type="term" value="P:actin cortical patch localization"/>
    <property type="evidence" value="ECO:0007669"/>
    <property type="project" value="TreeGrafter"/>
</dbReference>
<reference evidence="3 4" key="1">
    <citation type="journal article" date="2019" name="Nat. Ecol. Evol.">
        <title>Megaphylogeny resolves global patterns of mushroom evolution.</title>
        <authorList>
            <person name="Varga T."/>
            <person name="Krizsan K."/>
            <person name="Foldi C."/>
            <person name="Dima B."/>
            <person name="Sanchez-Garcia M."/>
            <person name="Sanchez-Ramirez S."/>
            <person name="Szollosi G.J."/>
            <person name="Szarkandi J.G."/>
            <person name="Papp V."/>
            <person name="Albert L."/>
            <person name="Andreopoulos W."/>
            <person name="Angelini C."/>
            <person name="Antonin V."/>
            <person name="Barry K.W."/>
            <person name="Bougher N.L."/>
            <person name="Buchanan P."/>
            <person name="Buyck B."/>
            <person name="Bense V."/>
            <person name="Catcheside P."/>
            <person name="Chovatia M."/>
            <person name="Cooper J."/>
            <person name="Damon W."/>
            <person name="Desjardin D."/>
            <person name="Finy P."/>
            <person name="Geml J."/>
            <person name="Haridas S."/>
            <person name="Hughes K."/>
            <person name="Justo A."/>
            <person name="Karasinski D."/>
            <person name="Kautmanova I."/>
            <person name="Kiss B."/>
            <person name="Kocsube S."/>
            <person name="Kotiranta H."/>
            <person name="LaButti K.M."/>
            <person name="Lechner B.E."/>
            <person name="Liimatainen K."/>
            <person name="Lipzen A."/>
            <person name="Lukacs Z."/>
            <person name="Mihaltcheva S."/>
            <person name="Morgado L.N."/>
            <person name="Niskanen T."/>
            <person name="Noordeloos M.E."/>
            <person name="Ohm R.A."/>
            <person name="Ortiz-Santana B."/>
            <person name="Ovrebo C."/>
            <person name="Racz N."/>
            <person name="Riley R."/>
            <person name="Savchenko A."/>
            <person name="Shiryaev A."/>
            <person name="Soop K."/>
            <person name="Spirin V."/>
            <person name="Szebenyi C."/>
            <person name="Tomsovsky M."/>
            <person name="Tulloss R.E."/>
            <person name="Uehling J."/>
            <person name="Grigoriev I.V."/>
            <person name="Vagvolgyi C."/>
            <person name="Papp T."/>
            <person name="Martin F.M."/>
            <person name="Miettinen O."/>
            <person name="Hibbett D.S."/>
            <person name="Nagy L.G."/>
        </authorList>
    </citation>
    <scope>NUCLEOTIDE SEQUENCE [LARGE SCALE GENOMIC DNA]</scope>
    <source>
        <strain evidence="3 4">CBS 166.37</strain>
    </source>
</reference>
<feature type="compositionally biased region" description="Basic residues" evidence="1">
    <location>
        <begin position="310"/>
        <end position="319"/>
    </location>
</feature>
<feature type="compositionally biased region" description="Basic and acidic residues" evidence="1">
    <location>
        <begin position="391"/>
        <end position="408"/>
    </location>
</feature>
<feature type="region of interest" description="Disordered" evidence="1">
    <location>
        <begin position="457"/>
        <end position="569"/>
    </location>
</feature>
<evidence type="ECO:0000256" key="1">
    <source>
        <dbReference type="SAM" id="MobiDB-lite"/>
    </source>
</evidence>
<dbReference type="InterPro" id="IPR008942">
    <property type="entry name" value="ENTH_VHS"/>
</dbReference>
<feature type="domain" description="VHS" evidence="2">
    <location>
        <begin position="130"/>
        <end position="228"/>
    </location>
</feature>
<feature type="compositionally biased region" description="Polar residues" evidence="1">
    <location>
        <begin position="483"/>
        <end position="494"/>
    </location>
</feature>
<dbReference type="OrthoDB" id="10255964at2759"/>
<feature type="compositionally biased region" description="Basic and acidic residues" evidence="1">
    <location>
        <begin position="457"/>
        <end position="476"/>
    </location>
</feature>
<proteinExistence type="predicted"/>
<feature type="compositionally biased region" description="Low complexity" evidence="1">
    <location>
        <begin position="495"/>
        <end position="508"/>
    </location>
</feature>
<dbReference type="Gene3D" id="1.25.40.90">
    <property type="match status" value="1"/>
</dbReference>
<feature type="compositionally biased region" description="Polar residues" evidence="1">
    <location>
        <begin position="521"/>
        <end position="530"/>
    </location>
</feature>
<dbReference type="PROSITE" id="PS50179">
    <property type="entry name" value="VHS"/>
    <property type="match status" value="1"/>
</dbReference>
<feature type="compositionally biased region" description="Polar residues" evidence="1">
    <location>
        <begin position="1"/>
        <end position="10"/>
    </location>
</feature>
<evidence type="ECO:0000259" key="2">
    <source>
        <dbReference type="PROSITE" id="PS50179"/>
    </source>
</evidence>
<dbReference type="InterPro" id="IPR045007">
    <property type="entry name" value="LSB5"/>
</dbReference>
<dbReference type="PANTHER" id="PTHR47789:SF2">
    <property type="entry name" value="VHS DOMAIN-CONTAINING PROTEIN"/>
    <property type="match status" value="1"/>
</dbReference>
<dbReference type="GO" id="GO:0007015">
    <property type="term" value="P:actin filament organization"/>
    <property type="evidence" value="ECO:0007669"/>
    <property type="project" value="InterPro"/>
</dbReference>